<feature type="transmembrane region" description="Helical" evidence="16">
    <location>
        <begin position="77"/>
        <end position="96"/>
    </location>
</feature>
<evidence type="ECO:0000256" key="15">
    <source>
        <dbReference type="PROSITE-ProRule" id="PRU00421"/>
    </source>
</evidence>
<evidence type="ECO:0000256" key="16">
    <source>
        <dbReference type="SAM" id="Phobius"/>
    </source>
</evidence>
<dbReference type="Pfam" id="PF02378">
    <property type="entry name" value="PTS_EIIC"/>
    <property type="match status" value="1"/>
</dbReference>
<keyword evidence="10" id="KW-0418">Kinase</keyword>
<keyword evidence="8" id="KW-0598">Phosphotransferase system</keyword>
<dbReference type="PANTHER" id="PTHR30009:SF20">
    <property type="entry name" value="PTS SYSTEM GLUCOSE-SPECIFIC EIICB COMPONENT-RELATED"/>
    <property type="match status" value="1"/>
</dbReference>
<dbReference type="PANTHER" id="PTHR30009">
    <property type="entry name" value="CYTOCHROME C-TYPE SYNTHESIS PROTEIN AND PTS TRANSMEMBRANE COMPONENT"/>
    <property type="match status" value="1"/>
</dbReference>
<keyword evidence="20" id="KW-1185">Reference proteome</keyword>
<dbReference type="SUPFAM" id="SSF55604">
    <property type="entry name" value="Glucose permease domain IIB"/>
    <property type="match status" value="1"/>
</dbReference>
<keyword evidence="4" id="KW-0813">Transport</keyword>
<feature type="transmembrane region" description="Helical" evidence="16">
    <location>
        <begin position="302"/>
        <end position="325"/>
    </location>
</feature>
<gene>
    <name evidence="19" type="primary">ptsG</name>
    <name evidence="19" type="ORF">K6Y31_13275</name>
</gene>
<feature type="transmembrane region" description="Helical" evidence="16">
    <location>
        <begin position="54"/>
        <end position="71"/>
    </location>
</feature>
<feature type="domain" description="PTS EIIB type-1" evidence="17">
    <location>
        <begin position="400"/>
        <end position="478"/>
    </location>
</feature>
<dbReference type="PROSITE" id="PS51098">
    <property type="entry name" value="PTS_EIIB_TYPE_1"/>
    <property type="match status" value="1"/>
</dbReference>
<evidence type="ECO:0000256" key="9">
    <source>
        <dbReference type="ARBA" id="ARBA00022692"/>
    </source>
</evidence>
<evidence type="ECO:0000256" key="7">
    <source>
        <dbReference type="ARBA" id="ARBA00022679"/>
    </source>
</evidence>
<organism evidence="19 20">
    <name type="scientific">Motilimonas cestriensis</name>
    <dbReference type="NCBI Taxonomy" id="2742685"/>
    <lineage>
        <taxon>Bacteria</taxon>
        <taxon>Pseudomonadati</taxon>
        <taxon>Pseudomonadota</taxon>
        <taxon>Gammaproteobacteria</taxon>
        <taxon>Alteromonadales</taxon>
        <taxon>Alteromonadales genera incertae sedis</taxon>
        <taxon>Motilimonas</taxon>
    </lineage>
</organism>
<evidence type="ECO:0000256" key="1">
    <source>
        <dbReference type="ARBA" id="ARBA00004651"/>
    </source>
</evidence>
<keyword evidence="5" id="KW-1003">Cell membrane</keyword>
<dbReference type="InterPro" id="IPR001996">
    <property type="entry name" value="PTS_IIB_1"/>
</dbReference>
<keyword evidence="11 16" id="KW-1133">Transmembrane helix</keyword>
<dbReference type="PROSITE" id="PS01035">
    <property type="entry name" value="PTS_EIIB_TYPE_1_CYS"/>
    <property type="match status" value="1"/>
</dbReference>
<dbReference type="CDD" id="cd00212">
    <property type="entry name" value="PTS_IIB_glc"/>
    <property type="match status" value="1"/>
</dbReference>
<protein>
    <recommendedName>
        <fullName evidence="3">PTS system glucose-specific EIICB component</fullName>
        <ecNumber evidence="2">2.7.1.199</ecNumber>
    </recommendedName>
    <alternativeName>
        <fullName evidence="13">EIICB-Glc</fullName>
    </alternativeName>
</protein>
<evidence type="ECO:0000256" key="8">
    <source>
        <dbReference type="ARBA" id="ARBA00022683"/>
    </source>
</evidence>
<name>A0ABS8W9T2_9GAMM</name>
<evidence type="ECO:0000313" key="20">
    <source>
        <dbReference type="Proteomes" id="UP001201273"/>
    </source>
</evidence>
<feature type="active site" description="Phosphocysteine intermediate; for EIIB activity" evidence="15">
    <location>
        <position position="422"/>
    </location>
</feature>
<evidence type="ECO:0000256" key="6">
    <source>
        <dbReference type="ARBA" id="ARBA00022597"/>
    </source>
</evidence>
<sequence>MISNIFGQLQKVGRSLMLPVSVLPVAGLLLGIGSANFSWMPAAVSQVMAQSGEAVFGFMPLLFAIGVALGFTKNDGVAALAGTVGLGIMLATLGVAAKMKGLETTTVLGITTLQTGIFGGIIMGGVAGLMFNRFYRIKLPEYLGFFAGKRFVPIVTGLAAIVVGIVMAFVWPPVGAMIDTFSHWTAYQNPVLAWGIYGFGERALLPLGLHHIWNAPFFFEVGSYTDPETGKVITGEVARFFAGDPTAGHLGGGFMYTMWALPGAALAIYHTAKPEKKAVVGGLMFSAALTSWLTGITEPVEFAFLFVAPVLYVIHAFLTGIGFAITNYLEIQHGQSFAHGAIDFFLFLPLSTKAWLFLIIGPLWAAFYYVLFRVVITKFNLKTPGREEAETEQAAVVVGSELATNLVHAMGGKANIKNIDACITRLRVTVADIALADIPRIKALGAREVVVIGDNLQAIFGTQSDNIKTEIGDVLALN</sequence>
<evidence type="ECO:0000256" key="11">
    <source>
        <dbReference type="ARBA" id="ARBA00022989"/>
    </source>
</evidence>
<dbReference type="Gene3D" id="3.30.1360.60">
    <property type="entry name" value="Glucose permease domain IIB"/>
    <property type="match status" value="1"/>
</dbReference>
<feature type="transmembrane region" description="Helical" evidence="16">
    <location>
        <begin position="151"/>
        <end position="171"/>
    </location>
</feature>
<evidence type="ECO:0000256" key="2">
    <source>
        <dbReference type="ARBA" id="ARBA00011910"/>
    </source>
</evidence>
<evidence type="ECO:0000259" key="17">
    <source>
        <dbReference type="PROSITE" id="PS51098"/>
    </source>
</evidence>
<comment type="caution">
    <text evidence="19">The sequence shown here is derived from an EMBL/GenBank/DDBJ whole genome shotgun (WGS) entry which is preliminary data.</text>
</comment>
<keyword evidence="6" id="KW-0762">Sugar transport</keyword>
<dbReference type="NCBIfam" id="TIGR02002">
    <property type="entry name" value="PTS-II-BC-glcB"/>
    <property type="match status" value="1"/>
</dbReference>
<evidence type="ECO:0000256" key="3">
    <source>
        <dbReference type="ARBA" id="ARBA00021468"/>
    </source>
</evidence>
<dbReference type="NCBIfam" id="TIGR00826">
    <property type="entry name" value="EIIB_glc"/>
    <property type="match status" value="1"/>
</dbReference>
<dbReference type="InterPro" id="IPR036878">
    <property type="entry name" value="Glu_permease_IIB"/>
</dbReference>
<dbReference type="PROSITE" id="PS51103">
    <property type="entry name" value="PTS_EIIC_TYPE_1"/>
    <property type="match status" value="1"/>
</dbReference>
<feature type="transmembrane region" description="Helical" evidence="16">
    <location>
        <begin position="20"/>
        <end position="42"/>
    </location>
</feature>
<dbReference type="InterPro" id="IPR003352">
    <property type="entry name" value="PTS_EIIC"/>
</dbReference>
<evidence type="ECO:0000256" key="5">
    <source>
        <dbReference type="ARBA" id="ARBA00022475"/>
    </source>
</evidence>
<proteinExistence type="predicted"/>
<evidence type="ECO:0000259" key="18">
    <source>
        <dbReference type="PROSITE" id="PS51103"/>
    </source>
</evidence>
<dbReference type="RefSeq" id="WP_232803966.1">
    <property type="nucleotide sequence ID" value="NZ_CP170335.1"/>
</dbReference>
<evidence type="ECO:0000256" key="10">
    <source>
        <dbReference type="ARBA" id="ARBA00022777"/>
    </source>
</evidence>
<dbReference type="GO" id="GO:0016740">
    <property type="term" value="F:transferase activity"/>
    <property type="evidence" value="ECO:0007669"/>
    <property type="project" value="UniProtKB-KW"/>
</dbReference>
<evidence type="ECO:0000256" key="4">
    <source>
        <dbReference type="ARBA" id="ARBA00022448"/>
    </source>
</evidence>
<dbReference type="NCBIfam" id="NF008301">
    <property type="entry name" value="PRK11089.1"/>
    <property type="match status" value="1"/>
</dbReference>
<evidence type="ECO:0000313" key="19">
    <source>
        <dbReference type="EMBL" id="MCE2595777.1"/>
    </source>
</evidence>
<feature type="transmembrane region" description="Helical" evidence="16">
    <location>
        <begin position="354"/>
        <end position="376"/>
    </location>
</feature>
<comment type="catalytic activity">
    <reaction evidence="14">
        <text>N(pros)-phospho-L-histidyl-[protein] + D-glucose(out) = D-glucose 6-phosphate(in) + L-histidyl-[protein]</text>
        <dbReference type="Rhea" id="RHEA:33367"/>
        <dbReference type="Rhea" id="RHEA-COMP:9745"/>
        <dbReference type="Rhea" id="RHEA-COMP:9746"/>
        <dbReference type="ChEBI" id="CHEBI:4167"/>
        <dbReference type="ChEBI" id="CHEBI:29979"/>
        <dbReference type="ChEBI" id="CHEBI:61548"/>
        <dbReference type="ChEBI" id="CHEBI:64837"/>
        <dbReference type="EC" id="2.7.1.199"/>
    </reaction>
</comment>
<accession>A0ABS8W9T2</accession>
<dbReference type="InterPro" id="IPR011299">
    <property type="entry name" value="PTS_IIBC_glc"/>
</dbReference>
<feature type="transmembrane region" description="Helical" evidence="16">
    <location>
        <begin position="108"/>
        <end position="131"/>
    </location>
</feature>
<dbReference type="EMBL" id="JAIMJA010000013">
    <property type="protein sequence ID" value="MCE2595777.1"/>
    <property type="molecule type" value="Genomic_DNA"/>
</dbReference>
<feature type="transmembrane region" description="Helical" evidence="16">
    <location>
        <begin position="253"/>
        <end position="272"/>
    </location>
</feature>
<dbReference type="EC" id="2.7.1.199" evidence="2"/>
<keyword evidence="12 16" id="KW-0472">Membrane</keyword>
<keyword evidence="9 16" id="KW-0812">Transmembrane</keyword>
<dbReference type="Proteomes" id="UP001201273">
    <property type="component" value="Unassembled WGS sequence"/>
</dbReference>
<keyword evidence="7 19" id="KW-0808">Transferase</keyword>
<dbReference type="InterPro" id="IPR013013">
    <property type="entry name" value="PTS_EIIC_1"/>
</dbReference>
<evidence type="ECO:0000256" key="12">
    <source>
        <dbReference type="ARBA" id="ARBA00023136"/>
    </source>
</evidence>
<dbReference type="Pfam" id="PF00367">
    <property type="entry name" value="PTS_EIIB"/>
    <property type="match status" value="1"/>
</dbReference>
<evidence type="ECO:0000256" key="14">
    <source>
        <dbReference type="ARBA" id="ARBA00047336"/>
    </source>
</evidence>
<comment type="subcellular location">
    <subcellularLocation>
        <location evidence="1">Cell membrane</location>
        <topology evidence="1">Multi-pass membrane protein</topology>
    </subcellularLocation>
</comment>
<feature type="domain" description="PTS EIIC type-1" evidence="18">
    <location>
        <begin position="3"/>
        <end position="388"/>
    </location>
</feature>
<dbReference type="InterPro" id="IPR050429">
    <property type="entry name" value="PTS_Glucose_EIICBA"/>
</dbReference>
<reference evidence="19 20" key="1">
    <citation type="journal article" date="2022" name="Environ. Microbiol. Rep.">
        <title>Eco-phylogenetic analyses reveal divergent evolution of vitamin B12 metabolism in the marine bacterial family 'Psychromonadaceae'.</title>
        <authorList>
            <person name="Jin X."/>
            <person name="Yang Y."/>
            <person name="Cao H."/>
            <person name="Gao B."/>
            <person name="Zhao Z."/>
        </authorList>
    </citation>
    <scope>NUCLEOTIDE SEQUENCE [LARGE SCALE GENOMIC DNA]</scope>
    <source>
        <strain evidence="19 20">MKS20</strain>
    </source>
</reference>
<evidence type="ECO:0000256" key="13">
    <source>
        <dbReference type="ARBA" id="ARBA00032303"/>
    </source>
</evidence>
<dbReference type="InterPro" id="IPR018113">
    <property type="entry name" value="PTrfase_EIIB_Cys"/>
</dbReference>